<dbReference type="Proteomes" id="UP000799770">
    <property type="component" value="Unassembled WGS sequence"/>
</dbReference>
<evidence type="ECO:0000313" key="2">
    <source>
        <dbReference type="Proteomes" id="UP000799770"/>
    </source>
</evidence>
<organism evidence="1 2">
    <name type="scientific">Lophiotrema nucula</name>
    <dbReference type="NCBI Taxonomy" id="690887"/>
    <lineage>
        <taxon>Eukaryota</taxon>
        <taxon>Fungi</taxon>
        <taxon>Dikarya</taxon>
        <taxon>Ascomycota</taxon>
        <taxon>Pezizomycotina</taxon>
        <taxon>Dothideomycetes</taxon>
        <taxon>Pleosporomycetidae</taxon>
        <taxon>Pleosporales</taxon>
        <taxon>Lophiotremataceae</taxon>
        <taxon>Lophiotrema</taxon>
    </lineage>
</organism>
<protein>
    <submittedName>
        <fullName evidence="1">Uncharacterized protein</fullName>
    </submittedName>
</protein>
<accession>A0A6A5Z594</accession>
<gene>
    <name evidence="1" type="ORF">BDV96DRAFT_579183</name>
</gene>
<evidence type="ECO:0000313" key="1">
    <source>
        <dbReference type="EMBL" id="KAF2113481.1"/>
    </source>
</evidence>
<keyword evidence="2" id="KW-1185">Reference proteome</keyword>
<proteinExistence type="predicted"/>
<dbReference type="AlphaFoldDB" id="A0A6A5Z594"/>
<name>A0A6A5Z594_9PLEO</name>
<reference evidence="1" key="1">
    <citation type="journal article" date="2020" name="Stud. Mycol.">
        <title>101 Dothideomycetes genomes: a test case for predicting lifestyles and emergence of pathogens.</title>
        <authorList>
            <person name="Haridas S."/>
            <person name="Albert R."/>
            <person name="Binder M."/>
            <person name="Bloem J."/>
            <person name="Labutti K."/>
            <person name="Salamov A."/>
            <person name="Andreopoulos B."/>
            <person name="Baker S."/>
            <person name="Barry K."/>
            <person name="Bills G."/>
            <person name="Bluhm B."/>
            <person name="Cannon C."/>
            <person name="Castanera R."/>
            <person name="Culley D."/>
            <person name="Daum C."/>
            <person name="Ezra D."/>
            <person name="Gonzalez J."/>
            <person name="Henrissat B."/>
            <person name="Kuo A."/>
            <person name="Liang C."/>
            <person name="Lipzen A."/>
            <person name="Lutzoni F."/>
            <person name="Magnuson J."/>
            <person name="Mondo S."/>
            <person name="Nolan M."/>
            <person name="Ohm R."/>
            <person name="Pangilinan J."/>
            <person name="Park H.-J."/>
            <person name="Ramirez L."/>
            <person name="Alfaro M."/>
            <person name="Sun H."/>
            <person name="Tritt A."/>
            <person name="Yoshinaga Y."/>
            <person name="Zwiers L.-H."/>
            <person name="Turgeon B."/>
            <person name="Goodwin S."/>
            <person name="Spatafora J."/>
            <person name="Crous P."/>
            <person name="Grigoriev I."/>
        </authorList>
    </citation>
    <scope>NUCLEOTIDE SEQUENCE</scope>
    <source>
        <strain evidence="1">CBS 627.86</strain>
    </source>
</reference>
<dbReference type="EMBL" id="ML977328">
    <property type="protein sequence ID" value="KAF2113481.1"/>
    <property type="molecule type" value="Genomic_DNA"/>
</dbReference>
<sequence>MQTDKASCSIFPARTASVSRTKKTNRIRMRQLSTVLDNCRHVLRNSMRTRTRIVWLPPREGW</sequence>